<dbReference type="HOGENOM" id="CLU_030279_2_0_1"/>
<dbReference type="GO" id="GO:0016024">
    <property type="term" value="P:CDP-diacylglycerol biosynthetic process"/>
    <property type="evidence" value="ECO:0000318"/>
    <property type="project" value="GO_Central"/>
</dbReference>
<evidence type="ECO:0000256" key="9">
    <source>
        <dbReference type="ARBA" id="ARBA00022679"/>
    </source>
</evidence>
<dbReference type="OMA" id="LNMRQNP"/>
<evidence type="ECO:0000256" key="15">
    <source>
        <dbReference type="ARBA" id="ARBA00023136"/>
    </source>
</evidence>
<comment type="subcellular location">
    <subcellularLocation>
        <location evidence="2">Mitochondrion inner membrane</location>
        <topology evidence="2">Peripheral membrane protein</topology>
        <orientation evidence="2">Matrix side</orientation>
    </subcellularLocation>
</comment>
<dbReference type="PANTHER" id="PTHR13619:SF0">
    <property type="entry name" value="PHOSPHATIDATE CYTIDYLYLTRANSFERASE, MITOCHONDRIAL"/>
    <property type="match status" value="1"/>
</dbReference>
<dbReference type="RefSeq" id="NP_986213.2">
    <property type="nucleotide sequence ID" value="NM_212349.2"/>
</dbReference>
<dbReference type="UniPathway" id="UPA00557">
    <property type="reaction ID" value="UER00614"/>
</dbReference>
<comment type="pathway">
    <text evidence="3">Phospholipid metabolism; CDP-diacylglycerol biosynthesis; CDP-diacylglycerol from sn-glycerol 3-phosphate: step 3/3.</text>
</comment>
<dbReference type="PIRSF" id="PIRSF028840">
    <property type="entry name" value="Mmp37"/>
    <property type="match status" value="1"/>
</dbReference>
<evidence type="ECO:0000256" key="18">
    <source>
        <dbReference type="ARBA" id="ARBA00029893"/>
    </source>
</evidence>
<keyword evidence="15" id="KW-0472">Membrane</keyword>
<keyword evidence="16" id="KW-0594">Phospholipid biosynthesis</keyword>
<dbReference type="AlphaFoldDB" id="Q752B0"/>
<dbReference type="GeneID" id="4622502"/>
<dbReference type="FunCoup" id="Q752B0">
    <property type="interactions" value="370"/>
</dbReference>
<name>Q752B0_EREGS</name>
<keyword evidence="8" id="KW-0444">Lipid biosynthesis</keyword>
<evidence type="ECO:0000256" key="5">
    <source>
        <dbReference type="ARBA" id="ARBA00005458"/>
    </source>
</evidence>
<keyword evidence="17" id="KW-1208">Phospholipid metabolism</keyword>
<evidence type="ECO:0000256" key="2">
    <source>
        <dbReference type="ARBA" id="ARBA00004443"/>
    </source>
</evidence>
<evidence type="ECO:0000256" key="16">
    <source>
        <dbReference type="ARBA" id="ARBA00023209"/>
    </source>
</evidence>
<dbReference type="Proteomes" id="UP000000591">
    <property type="component" value="Chromosome VI"/>
</dbReference>
<dbReference type="GO" id="GO:0004605">
    <property type="term" value="F:phosphatidate cytidylyltransferase activity"/>
    <property type="evidence" value="ECO:0000318"/>
    <property type="project" value="GO_Central"/>
</dbReference>
<evidence type="ECO:0000256" key="8">
    <source>
        <dbReference type="ARBA" id="ARBA00022516"/>
    </source>
</evidence>
<reference evidence="20" key="2">
    <citation type="journal article" date="2013" name="G3 (Bethesda)">
        <title>Genomes of Ashbya fungi isolated from insects reveal four mating-type loci, numerous translocations, lack of transposons, and distinct gene duplications.</title>
        <authorList>
            <person name="Dietrich F.S."/>
            <person name="Voegeli S."/>
            <person name="Kuo S."/>
            <person name="Philippsen P."/>
        </authorList>
    </citation>
    <scope>GENOME REANNOTATION</scope>
    <source>
        <strain evidence="20">ATCC 10895 / CBS 109.51 / FGSC 9923 / NRRL Y-1056</strain>
    </source>
</reference>
<dbReference type="eggNOG" id="KOG2986">
    <property type="taxonomic scope" value="Eukaryota"/>
</dbReference>
<dbReference type="InParanoid" id="Q752B0"/>
<evidence type="ECO:0000313" key="19">
    <source>
        <dbReference type="EMBL" id="AAS54037.2"/>
    </source>
</evidence>
<dbReference type="GO" id="GO:0032049">
    <property type="term" value="P:cardiolipin biosynthetic process"/>
    <property type="evidence" value="ECO:0000318"/>
    <property type="project" value="GO_Central"/>
</dbReference>
<evidence type="ECO:0000256" key="6">
    <source>
        <dbReference type="ARBA" id="ARBA00012487"/>
    </source>
</evidence>
<dbReference type="OrthoDB" id="341477at2759"/>
<evidence type="ECO:0000256" key="11">
    <source>
        <dbReference type="ARBA" id="ARBA00022792"/>
    </source>
</evidence>
<keyword evidence="10" id="KW-0548">Nucleotidyltransferase</keyword>
<evidence type="ECO:0000256" key="12">
    <source>
        <dbReference type="ARBA" id="ARBA00022842"/>
    </source>
</evidence>
<keyword evidence="9" id="KW-0808">Transferase</keyword>
<dbReference type="EMBL" id="AE016819">
    <property type="protein sequence ID" value="AAS54037.2"/>
    <property type="molecule type" value="Genomic_DNA"/>
</dbReference>
<evidence type="ECO:0000256" key="17">
    <source>
        <dbReference type="ARBA" id="ARBA00023264"/>
    </source>
</evidence>
<proteinExistence type="inferred from homology"/>
<organism evidence="19 20">
    <name type="scientific">Eremothecium gossypii (strain ATCC 10895 / CBS 109.51 / FGSC 9923 / NRRL Y-1056)</name>
    <name type="common">Yeast</name>
    <name type="synonym">Ashbya gossypii</name>
    <dbReference type="NCBI Taxonomy" id="284811"/>
    <lineage>
        <taxon>Eukaryota</taxon>
        <taxon>Fungi</taxon>
        <taxon>Dikarya</taxon>
        <taxon>Ascomycota</taxon>
        <taxon>Saccharomycotina</taxon>
        <taxon>Saccharomycetes</taxon>
        <taxon>Saccharomycetales</taxon>
        <taxon>Saccharomycetaceae</taxon>
        <taxon>Eremothecium</taxon>
    </lineage>
</organism>
<dbReference type="KEGG" id="ago:AGOS_AFR665C"/>
<keyword evidence="14" id="KW-0496">Mitochondrion</keyword>
<dbReference type="InterPro" id="IPR015222">
    <property type="entry name" value="Tam41"/>
</dbReference>
<dbReference type="GO" id="GO:0005743">
    <property type="term" value="C:mitochondrial inner membrane"/>
    <property type="evidence" value="ECO:0007669"/>
    <property type="project" value="UniProtKB-SubCell"/>
</dbReference>
<evidence type="ECO:0000313" key="20">
    <source>
        <dbReference type="Proteomes" id="UP000000591"/>
    </source>
</evidence>
<evidence type="ECO:0000256" key="3">
    <source>
        <dbReference type="ARBA" id="ARBA00005119"/>
    </source>
</evidence>
<accession>Q752B0</accession>
<comment type="similarity">
    <text evidence="5">Belongs to the TAM41 family.</text>
</comment>
<keyword evidence="20" id="KW-1185">Reference proteome</keyword>
<protein>
    <recommendedName>
        <fullName evidence="7">Phosphatidate cytidylyltransferase, mitochondrial</fullName>
        <ecNumber evidence="6">2.7.7.41</ecNumber>
    </recommendedName>
    <alternativeName>
        <fullName evidence="18">CDP-diacylglycerol synthase</fullName>
    </alternativeName>
</protein>
<evidence type="ECO:0000256" key="4">
    <source>
        <dbReference type="ARBA" id="ARBA00005189"/>
    </source>
</evidence>
<evidence type="ECO:0000256" key="1">
    <source>
        <dbReference type="ARBA" id="ARBA00001946"/>
    </source>
</evidence>
<keyword evidence="12" id="KW-0460">Magnesium</keyword>
<dbReference type="STRING" id="284811.Q752B0"/>
<comment type="pathway">
    <text evidence="4">Lipid metabolism.</text>
</comment>
<dbReference type="PANTHER" id="PTHR13619">
    <property type="entry name" value="PHOSPHATIDATE CYTIDYLYLTRANSFERASE, MITOCHONDRIAL"/>
    <property type="match status" value="1"/>
</dbReference>
<evidence type="ECO:0000256" key="7">
    <source>
        <dbReference type="ARBA" id="ARBA00018337"/>
    </source>
</evidence>
<evidence type="ECO:0000256" key="13">
    <source>
        <dbReference type="ARBA" id="ARBA00023098"/>
    </source>
</evidence>
<keyword evidence="11" id="KW-0999">Mitochondrion inner membrane</keyword>
<reference evidence="19 20" key="1">
    <citation type="journal article" date="2004" name="Science">
        <title>The Ashbya gossypii genome as a tool for mapping the ancient Saccharomyces cerevisiae genome.</title>
        <authorList>
            <person name="Dietrich F.S."/>
            <person name="Voegeli S."/>
            <person name="Brachat S."/>
            <person name="Lerch A."/>
            <person name="Gates K."/>
            <person name="Steiner S."/>
            <person name="Mohr C."/>
            <person name="Pohlmann R."/>
            <person name="Luedi P."/>
            <person name="Choi S."/>
            <person name="Wing R.A."/>
            <person name="Flavier A."/>
            <person name="Gaffney T.D."/>
            <person name="Philippsen P."/>
        </authorList>
    </citation>
    <scope>NUCLEOTIDE SEQUENCE [LARGE SCALE GENOMIC DNA]</scope>
    <source>
        <strain evidence="20">ATCC 10895 / CBS 109.51 / FGSC 9923 / NRRL Y-1056</strain>
    </source>
</reference>
<evidence type="ECO:0000256" key="14">
    <source>
        <dbReference type="ARBA" id="ARBA00023128"/>
    </source>
</evidence>
<dbReference type="Pfam" id="PF09139">
    <property type="entry name" value="Tam41_Mmp37"/>
    <property type="match status" value="2"/>
</dbReference>
<evidence type="ECO:0000256" key="10">
    <source>
        <dbReference type="ARBA" id="ARBA00022695"/>
    </source>
</evidence>
<dbReference type="EC" id="2.7.7.41" evidence="6"/>
<gene>
    <name evidence="19" type="ORF">AGOS_AFR665C</name>
</gene>
<comment type="cofactor">
    <cofactor evidence="1">
        <name>Mg(2+)</name>
        <dbReference type="ChEBI" id="CHEBI:18420"/>
    </cofactor>
</comment>
<dbReference type="GO" id="GO:0005739">
    <property type="term" value="C:mitochondrion"/>
    <property type="evidence" value="ECO:0000318"/>
    <property type="project" value="GO_Central"/>
</dbReference>
<sequence length="376" mass="42662">MLRGSKLQSTQCIRTWIAIRQQSQLASRSSTEVPGRLRPSLLPRESVVKASAEVKEFALLEQGIRKTDQALSEYANYRYKFKRLPANYGSNQLLKIGREIDAELRGIMGHFQAPVRYAFGYGSGVFEQAGAHKSDGRPQMDLILGVTHPEHFHSLNMRQNAHHYSTMRYFGSDAISKLQAVGAGVYFNPFVDINGHQVKYGVVSMENLLKDLATWDTFYLAGRLQKPVKVLKNDLRVQFWNQLNLKSAATLAKHMLLAKSPGKIDEFEFYKQVTALSYIGDVRYKLGGENPSKVTNIVEKNYENFQRYYEPIYRDVIINDHGYLPRGFTVDNAVKLLEDRISWNSTVQTVKGVVTAGVAKSVKYAWAKKLKAIRSK</sequence>
<keyword evidence="13" id="KW-0443">Lipid metabolism</keyword>